<dbReference type="SMART" id="SM00867">
    <property type="entry name" value="YceI"/>
    <property type="match status" value="1"/>
</dbReference>
<name>A0A5B7SSY7_9FLAO</name>
<evidence type="ECO:0000313" key="4">
    <source>
        <dbReference type="Proteomes" id="UP000310017"/>
    </source>
</evidence>
<dbReference type="PANTHER" id="PTHR34406">
    <property type="entry name" value="PROTEIN YCEI"/>
    <property type="match status" value="1"/>
</dbReference>
<dbReference type="OrthoDB" id="9811006at2"/>
<proteinExistence type="predicted"/>
<keyword evidence="1" id="KW-0472">Membrane</keyword>
<keyword evidence="1" id="KW-0812">Transmembrane</keyword>
<feature type="transmembrane region" description="Helical" evidence="1">
    <location>
        <begin position="12"/>
        <end position="33"/>
    </location>
</feature>
<protein>
    <submittedName>
        <fullName evidence="3">YceI family protein</fullName>
    </submittedName>
</protein>
<dbReference type="Proteomes" id="UP000310017">
    <property type="component" value="Chromosome"/>
</dbReference>
<dbReference type="EMBL" id="CP040710">
    <property type="protein sequence ID" value="QCW99959.1"/>
    <property type="molecule type" value="Genomic_DNA"/>
</dbReference>
<keyword evidence="1" id="KW-1133">Transmembrane helix</keyword>
<organism evidence="3 4">
    <name type="scientific">Aggregatimonas sangjinii</name>
    <dbReference type="NCBI Taxonomy" id="2583587"/>
    <lineage>
        <taxon>Bacteria</taxon>
        <taxon>Pseudomonadati</taxon>
        <taxon>Bacteroidota</taxon>
        <taxon>Flavobacteriia</taxon>
        <taxon>Flavobacteriales</taxon>
        <taxon>Flavobacteriaceae</taxon>
        <taxon>Aggregatimonas</taxon>
    </lineage>
</organism>
<accession>A0A5B7SSY7</accession>
<feature type="domain" description="Lipid/polyisoprenoid-binding YceI-like" evidence="2">
    <location>
        <begin position="37"/>
        <end position="184"/>
    </location>
</feature>
<dbReference type="SUPFAM" id="SSF101874">
    <property type="entry name" value="YceI-like"/>
    <property type="match status" value="1"/>
</dbReference>
<evidence type="ECO:0000256" key="1">
    <source>
        <dbReference type="SAM" id="Phobius"/>
    </source>
</evidence>
<dbReference type="Gene3D" id="2.40.128.110">
    <property type="entry name" value="Lipid/polyisoprenoid-binding, YceI-like"/>
    <property type="match status" value="1"/>
</dbReference>
<reference evidence="3 4" key="1">
    <citation type="submission" date="2019-05" db="EMBL/GenBank/DDBJ databases">
        <title>Genome sequencing of F202Z8.</title>
        <authorList>
            <person name="Kwon Y.M."/>
        </authorList>
    </citation>
    <scope>NUCLEOTIDE SEQUENCE [LARGE SCALE GENOMIC DNA]</scope>
    <source>
        <strain evidence="3 4">F202Z8</strain>
    </source>
</reference>
<gene>
    <name evidence="3" type="ORF">FGM00_07545</name>
</gene>
<dbReference type="Pfam" id="PF04264">
    <property type="entry name" value="YceI"/>
    <property type="match status" value="1"/>
</dbReference>
<dbReference type="InterPro" id="IPR036761">
    <property type="entry name" value="TTHA0802/YceI-like_sf"/>
</dbReference>
<dbReference type="AlphaFoldDB" id="A0A5B7SSY7"/>
<evidence type="ECO:0000259" key="2">
    <source>
        <dbReference type="SMART" id="SM00867"/>
    </source>
</evidence>
<keyword evidence="4" id="KW-1185">Reference proteome</keyword>
<evidence type="ECO:0000313" key="3">
    <source>
        <dbReference type="EMBL" id="QCW99959.1"/>
    </source>
</evidence>
<sequence length="184" mass="20223">MPLSYSKKLRSPIAGIYTIVLVFFLLVPPFSLFGQTPKTISSAEITFIFISNDTDGSISGFSSSSTIDTENPSNSVFKGEVKAETLETGNFLRNWSLRGSKYFDVDTYPTITFTSTSVSETGSGYSVKGNLTIKDVTKPITISFTRNGKKLTGTTTLYASDFGINIKKKREDNKVSVKMVFQLN</sequence>
<dbReference type="InterPro" id="IPR007372">
    <property type="entry name" value="Lipid/polyisoprenoid-bd_YceI"/>
</dbReference>
<dbReference type="RefSeq" id="WP_138852307.1">
    <property type="nucleotide sequence ID" value="NZ_CP040710.1"/>
</dbReference>
<dbReference type="KEGG" id="asag:FGM00_07545"/>
<dbReference type="PANTHER" id="PTHR34406:SF1">
    <property type="entry name" value="PROTEIN YCEI"/>
    <property type="match status" value="1"/>
</dbReference>